<dbReference type="GO" id="GO:0008033">
    <property type="term" value="P:tRNA processing"/>
    <property type="evidence" value="ECO:0007669"/>
    <property type="project" value="UniProtKB-KW"/>
</dbReference>
<dbReference type="Pfam" id="PF01300">
    <property type="entry name" value="Sua5_yciO_yrdC"/>
    <property type="match status" value="2"/>
</dbReference>
<dbReference type="SUPFAM" id="SSF55821">
    <property type="entry name" value="YrdC/RibB"/>
    <property type="match status" value="2"/>
</dbReference>
<keyword evidence="10" id="KW-0067">ATP-binding</keyword>
<dbReference type="EC" id="2.7.7.87" evidence="3"/>
<proteinExistence type="inferred from homology"/>
<evidence type="ECO:0000256" key="10">
    <source>
        <dbReference type="ARBA" id="ARBA00022840"/>
    </source>
</evidence>
<dbReference type="Pfam" id="PF03481">
    <property type="entry name" value="Sua5_C"/>
    <property type="match status" value="1"/>
</dbReference>
<protein>
    <recommendedName>
        <fullName evidence="4">Threonylcarbamoyl-AMP synthase</fullName>
        <ecNumber evidence="3">2.7.7.87</ecNumber>
    </recommendedName>
    <alternativeName>
        <fullName evidence="11">L-threonylcarbamoyladenylate synthase</fullName>
    </alternativeName>
</protein>
<evidence type="ECO:0000256" key="6">
    <source>
        <dbReference type="ARBA" id="ARBA00022679"/>
    </source>
</evidence>
<comment type="caution">
    <text evidence="14">The sequence shown here is derived from an EMBL/GenBank/DDBJ whole genome shotgun (WGS) entry which is preliminary data.</text>
</comment>
<dbReference type="InterPro" id="IPR017945">
    <property type="entry name" value="DHBP_synth_RibB-like_a/b_dom"/>
</dbReference>
<dbReference type="Proteomes" id="UP001139887">
    <property type="component" value="Unassembled WGS sequence"/>
</dbReference>
<dbReference type="GO" id="GO:0006450">
    <property type="term" value="P:regulation of translational fidelity"/>
    <property type="evidence" value="ECO:0007669"/>
    <property type="project" value="TreeGrafter"/>
</dbReference>
<keyword evidence="5" id="KW-0963">Cytoplasm</keyword>
<evidence type="ECO:0000256" key="11">
    <source>
        <dbReference type="ARBA" id="ARBA00029774"/>
    </source>
</evidence>
<gene>
    <name evidence="14" type="ORF">IWW36_002013</name>
</gene>
<dbReference type="GO" id="GO:0003725">
    <property type="term" value="F:double-stranded RNA binding"/>
    <property type="evidence" value="ECO:0007669"/>
    <property type="project" value="InterPro"/>
</dbReference>
<dbReference type="GO" id="GO:0005524">
    <property type="term" value="F:ATP binding"/>
    <property type="evidence" value="ECO:0007669"/>
    <property type="project" value="UniProtKB-KW"/>
</dbReference>
<reference evidence="14" key="1">
    <citation type="submission" date="2022-07" db="EMBL/GenBank/DDBJ databases">
        <title>Phylogenomic reconstructions and comparative analyses of Kickxellomycotina fungi.</title>
        <authorList>
            <person name="Reynolds N.K."/>
            <person name="Stajich J.E."/>
            <person name="Barry K."/>
            <person name="Grigoriev I.V."/>
            <person name="Crous P."/>
            <person name="Smith M.E."/>
        </authorList>
    </citation>
    <scope>NUCLEOTIDE SEQUENCE</scope>
    <source>
        <strain evidence="14">NRRL 1566</strain>
    </source>
</reference>
<dbReference type="PROSITE" id="PS51163">
    <property type="entry name" value="YRDC"/>
    <property type="match status" value="1"/>
</dbReference>
<accession>A0A9W8LZU7</accession>
<evidence type="ECO:0000256" key="3">
    <source>
        <dbReference type="ARBA" id="ARBA00012584"/>
    </source>
</evidence>
<comment type="similarity">
    <text evidence="2">Belongs to the SUA5 family.</text>
</comment>
<keyword evidence="6" id="KW-0808">Transferase</keyword>
<keyword evidence="7" id="KW-0819">tRNA processing</keyword>
<dbReference type="AlphaFoldDB" id="A0A9W8LZU7"/>
<evidence type="ECO:0000256" key="5">
    <source>
        <dbReference type="ARBA" id="ARBA00022490"/>
    </source>
</evidence>
<keyword evidence="8" id="KW-0548">Nucleotidyltransferase</keyword>
<dbReference type="GO" id="GO:0061710">
    <property type="term" value="F:L-threonylcarbamoyladenylate synthase"/>
    <property type="evidence" value="ECO:0007669"/>
    <property type="project" value="UniProtKB-EC"/>
</dbReference>
<organism evidence="14 15">
    <name type="scientific">Coemansia brasiliensis</name>
    <dbReference type="NCBI Taxonomy" id="2650707"/>
    <lineage>
        <taxon>Eukaryota</taxon>
        <taxon>Fungi</taxon>
        <taxon>Fungi incertae sedis</taxon>
        <taxon>Zoopagomycota</taxon>
        <taxon>Kickxellomycotina</taxon>
        <taxon>Kickxellomycetes</taxon>
        <taxon>Kickxellales</taxon>
        <taxon>Kickxellaceae</taxon>
        <taxon>Coemansia</taxon>
    </lineage>
</organism>
<dbReference type="GO" id="GO:0000049">
    <property type="term" value="F:tRNA binding"/>
    <property type="evidence" value="ECO:0007669"/>
    <property type="project" value="TreeGrafter"/>
</dbReference>
<name>A0A9W8LZU7_9FUNG</name>
<sequence>MGISTAIRSFDTKVRSAKATQLTFSSPLEDSAFTAHGNDAWVSESREQLRANRCVAIPTETVYGLAANALDAQAARSIFETKGRPSDNPLIVHVSSIRMLRSLYHLPPSQGDSQIAMPFLGTNNAALEGQHLRAQLRSAEEADRKQGGDGVWPEIPRVYHDVIRRFWPGALTLIMPRPPCIPMEVLGGHGSTVAVRFPSHPVARAVISACGLPLAAPSANASGRPSPTLAQHVLHDLDGRLPLIVDAGACDVGVESTVLDAYSANAYVSEALSPCILRPGGVTYEDLRSMGGAFERLRVYRRDFTSAEMEAHPTTPGMKYRHYSPNAPVFLYVSKGAKGDAAANQLVQMQQTLGQLGGMRKVGIVTVGNSGSFEAPEQIELVEIAVANSKELAHSIFALLRRLDEVDRVDAILVQGVDDANEGLAVMNRLGKAASHHISC</sequence>
<evidence type="ECO:0000256" key="1">
    <source>
        <dbReference type="ARBA" id="ARBA00004496"/>
    </source>
</evidence>
<dbReference type="PANTHER" id="PTHR17490">
    <property type="entry name" value="SUA5"/>
    <property type="match status" value="1"/>
</dbReference>
<dbReference type="GO" id="GO:0005737">
    <property type="term" value="C:cytoplasm"/>
    <property type="evidence" value="ECO:0007669"/>
    <property type="project" value="UniProtKB-SubCell"/>
</dbReference>
<comment type="subcellular location">
    <subcellularLocation>
        <location evidence="1">Cytoplasm</location>
    </subcellularLocation>
</comment>
<dbReference type="InterPro" id="IPR038385">
    <property type="entry name" value="Sua5/YwlC_C"/>
</dbReference>
<dbReference type="OrthoDB" id="412787at2759"/>
<evidence type="ECO:0000256" key="7">
    <source>
        <dbReference type="ARBA" id="ARBA00022694"/>
    </source>
</evidence>
<evidence type="ECO:0000256" key="2">
    <source>
        <dbReference type="ARBA" id="ARBA00007663"/>
    </source>
</evidence>
<evidence type="ECO:0000256" key="9">
    <source>
        <dbReference type="ARBA" id="ARBA00022741"/>
    </source>
</evidence>
<dbReference type="PANTHER" id="PTHR17490:SF16">
    <property type="entry name" value="THREONYLCARBAMOYL-AMP SYNTHASE"/>
    <property type="match status" value="1"/>
</dbReference>
<evidence type="ECO:0000256" key="8">
    <source>
        <dbReference type="ARBA" id="ARBA00022695"/>
    </source>
</evidence>
<evidence type="ECO:0000313" key="15">
    <source>
        <dbReference type="Proteomes" id="UP001139887"/>
    </source>
</evidence>
<evidence type="ECO:0000256" key="12">
    <source>
        <dbReference type="ARBA" id="ARBA00048366"/>
    </source>
</evidence>
<keyword evidence="15" id="KW-1185">Reference proteome</keyword>
<evidence type="ECO:0000259" key="13">
    <source>
        <dbReference type="PROSITE" id="PS51163"/>
    </source>
</evidence>
<keyword evidence="9" id="KW-0547">Nucleotide-binding</keyword>
<dbReference type="Gene3D" id="3.40.50.11030">
    <property type="entry name" value="Threonylcarbamoyl-AMP synthase, C-terminal domain"/>
    <property type="match status" value="1"/>
</dbReference>
<dbReference type="InterPro" id="IPR006070">
    <property type="entry name" value="Sua5-like_dom"/>
</dbReference>
<dbReference type="Gene3D" id="3.90.870.10">
    <property type="entry name" value="DHBP synthase"/>
    <property type="match status" value="2"/>
</dbReference>
<evidence type="ECO:0000256" key="4">
    <source>
        <dbReference type="ARBA" id="ARBA00015492"/>
    </source>
</evidence>
<dbReference type="EMBL" id="JANBUW010000037">
    <property type="protein sequence ID" value="KAJ2850265.1"/>
    <property type="molecule type" value="Genomic_DNA"/>
</dbReference>
<evidence type="ECO:0000313" key="14">
    <source>
        <dbReference type="EMBL" id="KAJ2850265.1"/>
    </source>
</evidence>
<feature type="domain" description="YrdC-like" evidence="13">
    <location>
        <begin position="39"/>
        <end position="282"/>
    </location>
</feature>
<dbReference type="InterPro" id="IPR005145">
    <property type="entry name" value="Sua5_C"/>
</dbReference>
<dbReference type="InterPro" id="IPR050156">
    <property type="entry name" value="TC-AMP_synthase_SUA5"/>
</dbReference>
<comment type="catalytic activity">
    <reaction evidence="12">
        <text>L-threonine + hydrogencarbonate + ATP = L-threonylcarbamoyladenylate + diphosphate + H2O</text>
        <dbReference type="Rhea" id="RHEA:36407"/>
        <dbReference type="ChEBI" id="CHEBI:15377"/>
        <dbReference type="ChEBI" id="CHEBI:17544"/>
        <dbReference type="ChEBI" id="CHEBI:30616"/>
        <dbReference type="ChEBI" id="CHEBI:33019"/>
        <dbReference type="ChEBI" id="CHEBI:57926"/>
        <dbReference type="ChEBI" id="CHEBI:73682"/>
        <dbReference type="EC" id="2.7.7.87"/>
    </reaction>
</comment>